<gene>
    <name evidence="1" type="ORF">GMARGA_LOCUS10600</name>
</gene>
<keyword evidence="2" id="KW-1185">Reference proteome</keyword>
<name>A0ABN7UUJ2_GIGMA</name>
<sequence length="99" mass="11962">MVSFLQWMQNPKLIIQTKCLVRFGTYFYELLIQFIVGQDTSPRILYKNNLKKLPNSHWAHKMPNKAIELLDEEQFKEIFNNLENRIQKAFDHFTKWITS</sequence>
<proteinExistence type="predicted"/>
<comment type="caution">
    <text evidence="1">The sequence shown here is derived from an EMBL/GenBank/DDBJ whole genome shotgun (WGS) entry which is preliminary data.</text>
</comment>
<dbReference type="Proteomes" id="UP000789901">
    <property type="component" value="Unassembled WGS sequence"/>
</dbReference>
<feature type="non-terminal residue" evidence="1">
    <location>
        <position position="99"/>
    </location>
</feature>
<evidence type="ECO:0000313" key="1">
    <source>
        <dbReference type="EMBL" id="CAG8674237.1"/>
    </source>
</evidence>
<dbReference type="EMBL" id="CAJVQB010005968">
    <property type="protein sequence ID" value="CAG8674237.1"/>
    <property type="molecule type" value="Genomic_DNA"/>
</dbReference>
<evidence type="ECO:0000313" key="2">
    <source>
        <dbReference type="Proteomes" id="UP000789901"/>
    </source>
</evidence>
<reference evidence="1 2" key="1">
    <citation type="submission" date="2021-06" db="EMBL/GenBank/DDBJ databases">
        <authorList>
            <person name="Kallberg Y."/>
            <person name="Tangrot J."/>
            <person name="Rosling A."/>
        </authorList>
    </citation>
    <scope>NUCLEOTIDE SEQUENCE [LARGE SCALE GENOMIC DNA]</scope>
    <source>
        <strain evidence="1 2">120-4 pot B 10/14</strain>
    </source>
</reference>
<protein>
    <submittedName>
        <fullName evidence="1">3463_t:CDS:1</fullName>
    </submittedName>
</protein>
<accession>A0ABN7UUJ2</accession>
<organism evidence="1 2">
    <name type="scientific">Gigaspora margarita</name>
    <dbReference type="NCBI Taxonomy" id="4874"/>
    <lineage>
        <taxon>Eukaryota</taxon>
        <taxon>Fungi</taxon>
        <taxon>Fungi incertae sedis</taxon>
        <taxon>Mucoromycota</taxon>
        <taxon>Glomeromycotina</taxon>
        <taxon>Glomeromycetes</taxon>
        <taxon>Diversisporales</taxon>
        <taxon>Gigasporaceae</taxon>
        <taxon>Gigaspora</taxon>
    </lineage>
</organism>